<name>C3XYU2_BRAFL</name>
<dbReference type="InterPro" id="IPR001007">
    <property type="entry name" value="VWF_dom"/>
</dbReference>
<accession>C3XYU2</accession>
<dbReference type="PANTHER" id="PTHR46439:SF1">
    <property type="entry name" value="CYSTEINE-RICH MOTOR NEURON 1 PROTEIN"/>
    <property type="match status" value="1"/>
</dbReference>
<gene>
    <name evidence="2" type="ORF">BRAFLDRAFT_231477</name>
</gene>
<proteinExistence type="predicted"/>
<dbReference type="SMART" id="SM00214">
    <property type="entry name" value="VWC"/>
    <property type="match status" value="1"/>
</dbReference>
<dbReference type="PANTHER" id="PTHR46439">
    <property type="entry name" value="CYSTEINE-RICH MOTOR NEURON 1 PROTEIN"/>
    <property type="match status" value="1"/>
</dbReference>
<dbReference type="InParanoid" id="C3XYU2"/>
<dbReference type="InterPro" id="IPR052624">
    <property type="entry name" value="CRIM1"/>
</dbReference>
<protein>
    <recommendedName>
        <fullName evidence="1">VWFC domain-containing protein</fullName>
    </recommendedName>
</protein>
<dbReference type="AlphaFoldDB" id="C3XYU2"/>
<evidence type="ECO:0000259" key="1">
    <source>
        <dbReference type="PROSITE" id="PS50184"/>
    </source>
</evidence>
<feature type="non-terminal residue" evidence="2">
    <location>
        <position position="1"/>
    </location>
</feature>
<dbReference type="Gene3D" id="6.20.200.20">
    <property type="match status" value="1"/>
</dbReference>
<organism>
    <name type="scientific">Branchiostoma floridae</name>
    <name type="common">Florida lancelet</name>
    <name type="synonym">Amphioxus</name>
    <dbReference type="NCBI Taxonomy" id="7739"/>
    <lineage>
        <taxon>Eukaryota</taxon>
        <taxon>Metazoa</taxon>
        <taxon>Chordata</taxon>
        <taxon>Cephalochordata</taxon>
        <taxon>Leptocardii</taxon>
        <taxon>Amphioxiformes</taxon>
        <taxon>Branchiostomatidae</taxon>
        <taxon>Branchiostoma</taxon>
    </lineage>
</organism>
<feature type="non-terminal residue" evidence="2">
    <location>
        <position position="60"/>
    </location>
</feature>
<dbReference type="SUPFAM" id="SSF57603">
    <property type="entry name" value="FnI-like domain"/>
    <property type="match status" value="1"/>
</dbReference>
<dbReference type="EMBL" id="GG666473">
    <property type="protein sequence ID" value="EEN66977.1"/>
    <property type="molecule type" value="Genomic_DNA"/>
</dbReference>
<feature type="domain" description="VWFC" evidence="1">
    <location>
        <begin position="5"/>
        <end position="60"/>
    </location>
</feature>
<evidence type="ECO:0000313" key="2">
    <source>
        <dbReference type="EMBL" id="EEN66977.1"/>
    </source>
</evidence>
<reference evidence="2" key="1">
    <citation type="journal article" date="2008" name="Nature">
        <title>The amphioxus genome and the evolution of the chordate karyotype.</title>
        <authorList>
            <consortium name="US DOE Joint Genome Institute (JGI-PGF)"/>
            <person name="Putnam N.H."/>
            <person name="Butts T."/>
            <person name="Ferrier D.E.K."/>
            <person name="Furlong R.F."/>
            <person name="Hellsten U."/>
            <person name="Kawashima T."/>
            <person name="Robinson-Rechavi M."/>
            <person name="Shoguchi E."/>
            <person name="Terry A."/>
            <person name="Yu J.-K."/>
            <person name="Benito-Gutierrez E.L."/>
            <person name="Dubchak I."/>
            <person name="Garcia-Fernandez J."/>
            <person name="Gibson-Brown J.J."/>
            <person name="Grigoriev I.V."/>
            <person name="Horton A.C."/>
            <person name="de Jong P.J."/>
            <person name="Jurka J."/>
            <person name="Kapitonov V.V."/>
            <person name="Kohara Y."/>
            <person name="Kuroki Y."/>
            <person name="Lindquist E."/>
            <person name="Lucas S."/>
            <person name="Osoegawa K."/>
            <person name="Pennacchio L.A."/>
            <person name="Salamov A.A."/>
            <person name="Satou Y."/>
            <person name="Sauka-Spengler T."/>
            <person name="Schmutz J."/>
            <person name="Shin-I T."/>
            <person name="Toyoda A."/>
            <person name="Bronner-Fraser M."/>
            <person name="Fujiyama A."/>
            <person name="Holland L.Z."/>
            <person name="Holland P.W.H."/>
            <person name="Satoh N."/>
            <person name="Rokhsar D.S."/>
        </authorList>
    </citation>
    <scope>NUCLEOTIDE SEQUENCE [LARGE SCALE GENOMIC DNA]</scope>
    <source>
        <strain evidence="2">S238N-H82</strain>
        <tissue evidence="2">Testes</tissue>
    </source>
</reference>
<dbReference type="PROSITE" id="PS50184">
    <property type="entry name" value="VWFC_2"/>
    <property type="match status" value="1"/>
</dbReference>
<dbReference type="Pfam" id="PF00093">
    <property type="entry name" value="VWC"/>
    <property type="match status" value="1"/>
</dbReference>
<sequence>VTEPSTCVHHGHMYREGDQWQRDTCTTCTCVGGQAMCHSDTCAPTPAGCTPIIAEGQCCP</sequence>